<gene>
    <name evidence="1" type="ORF">B0293_28685</name>
</gene>
<dbReference type="EMBL" id="MUXN01000023">
    <property type="protein sequence ID" value="OOC02958.1"/>
    <property type="molecule type" value="Genomic_DNA"/>
</dbReference>
<protein>
    <submittedName>
        <fullName evidence="1">Uncharacterized protein</fullName>
    </submittedName>
</protein>
<evidence type="ECO:0000313" key="2">
    <source>
        <dbReference type="Proteomes" id="UP000188551"/>
    </source>
</evidence>
<comment type="caution">
    <text evidence="1">The sequence shown here is derived from an EMBL/GenBank/DDBJ whole genome shotgun (WGS) entry which is preliminary data.</text>
</comment>
<proteinExistence type="predicted"/>
<dbReference type="Proteomes" id="UP000188551">
    <property type="component" value="Unassembled WGS sequence"/>
</dbReference>
<name>A0ABX3J7L1_9PSEU</name>
<sequence length="212" mass="23135">MVAGVIAKYDRSVDGTDNAYTQLVLAGKAEPRHWNQFAKYLEVGIPSQIAGFGIGVTRFPSSPAAWPFVDFTTYKLNALTLLRAASEAIEALHPTAVLTAPPPPAALHYAWCWLWTSSVPSQAASGLAMYAGLMEWHRFCADLLDALAASEPAPPEEFLKLLQRFQTRPDSLDRCLAMAEEGLVRGDSVDEVFQAMDVALTTTSDFLELCAR</sequence>
<accession>A0ABX3J7L1</accession>
<organism evidence="1 2">
    <name type="scientific">Amycolatopsis azurea DSM 43854</name>
    <dbReference type="NCBI Taxonomy" id="1238180"/>
    <lineage>
        <taxon>Bacteria</taxon>
        <taxon>Bacillati</taxon>
        <taxon>Actinomycetota</taxon>
        <taxon>Actinomycetes</taxon>
        <taxon>Pseudonocardiales</taxon>
        <taxon>Pseudonocardiaceae</taxon>
        <taxon>Amycolatopsis</taxon>
    </lineage>
</organism>
<reference evidence="1 2" key="1">
    <citation type="submission" date="2017-02" db="EMBL/GenBank/DDBJ databases">
        <title>Amycolatopsis azurea DSM 43854 draft genome.</title>
        <authorList>
            <person name="Mayilraj S."/>
        </authorList>
    </citation>
    <scope>NUCLEOTIDE SEQUENCE [LARGE SCALE GENOMIC DNA]</scope>
    <source>
        <strain evidence="1 2">DSM 43854</strain>
    </source>
</reference>
<evidence type="ECO:0000313" key="1">
    <source>
        <dbReference type="EMBL" id="OOC02958.1"/>
    </source>
</evidence>
<keyword evidence="2" id="KW-1185">Reference proteome</keyword>